<proteinExistence type="predicted"/>
<evidence type="ECO:0000313" key="1">
    <source>
        <dbReference type="EMBL" id="WWA29825.1"/>
    </source>
</evidence>
<sequence>MYTLACLHDGSVTVLHSQRYCPIKAFTDVMAAKELARQVHARLTESGKWHVLKVGTT</sequence>
<protein>
    <submittedName>
        <fullName evidence="1">Uncharacterized protein</fullName>
    </submittedName>
</protein>
<name>A0ABZ2CWR3_9BACI</name>
<organism evidence="1 2">
    <name type="scientific">Shouchella rhizosphaerae</name>
    <dbReference type="NCBI Taxonomy" id="866786"/>
    <lineage>
        <taxon>Bacteria</taxon>
        <taxon>Bacillati</taxon>
        <taxon>Bacillota</taxon>
        <taxon>Bacilli</taxon>
        <taxon>Bacillales</taxon>
        <taxon>Bacillaceae</taxon>
        <taxon>Shouchella</taxon>
    </lineage>
</organism>
<reference evidence="1 2" key="1">
    <citation type="submission" date="2024-01" db="EMBL/GenBank/DDBJ databases">
        <title>Culturomics analysis of mouse respiratory tract.</title>
        <authorList>
            <person name="Phillips A.M."/>
            <person name="Collette N.M."/>
            <person name="Mageeney C.M."/>
            <person name="Sinha A."/>
            <person name="Hern K.E."/>
            <person name="Arkin A.P."/>
            <person name="Williams K.P."/>
            <person name="Branda S."/>
        </authorList>
    </citation>
    <scope>NUCLEOTIDE SEQUENCE [LARGE SCALE GENOMIC DNA]</scope>
    <source>
        <strain evidence="1 2">CP20</strain>
    </source>
</reference>
<gene>
    <name evidence="1" type="ORF">V5G21_19270</name>
</gene>
<dbReference type="RefSeq" id="WP_156323100.1">
    <property type="nucleotide sequence ID" value="NZ_CP144921.1"/>
</dbReference>
<dbReference type="EMBL" id="CP144921">
    <property type="protein sequence ID" value="WWA29825.1"/>
    <property type="molecule type" value="Genomic_DNA"/>
</dbReference>
<evidence type="ECO:0000313" key="2">
    <source>
        <dbReference type="Proteomes" id="UP001341136"/>
    </source>
</evidence>
<dbReference type="Proteomes" id="UP001341136">
    <property type="component" value="Chromosome"/>
</dbReference>
<keyword evidence="2" id="KW-1185">Reference proteome</keyword>
<accession>A0ABZ2CWR3</accession>